<evidence type="ECO:0000259" key="1">
    <source>
        <dbReference type="Pfam" id="PF01208"/>
    </source>
</evidence>
<organism evidence="2">
    <name type="scientific">Anaerococcus vaginalis</name>
    <dbReference type="NCBI Taxonomy" id="33037"/>
    <lineage>
        <taxon>Bacteria</taxon>
        <taxon>Bacillati</taxon>
        <taxon>Bacillota</taxon>
        <taxon>Tissierellia</taxon>
        <taxon>Tissierellales</taxon>
        <taxon>Peptoniphilaceae</taxon>
        <taxon>Anaerococcus</taxon>
    </lineage>
</organism>
<dbReference type="PANTHER" id="PTHR47099:SF1">
    <property type="entry name" value="METHYLCOBAMIDE:COM METHYLTRANSFERASE MTBA"/>
    <property type="match status" value="1"/>
</dbReference>
<sequence length="257" mass="30241">MIRSYKCIDNPQKPISYDILLNPNKMADYACGEKFISLPLLPMISLCLGVEFENGIKANPIFEKIQDVKLEMDYEKEEYKAMVKAIEIIDDKKTVIEMRGPLAILDNLLGIEKIMRAMRKNRENLNFLYNEFIEIYLEYIKKMQEMGIRIFSFAESILDIKLFGPREVGNYVDDFLLKFLKEIRILQKEIPFTFHLCPKSSLILVDLNKADFFPIEYEIPKKYIDILYENKCFLGDRCLNLADKKFKSVNKIILKEE</sequence>
<dbReference type="InterPro" id="IPR000257">
    <property type="entry name" value="Uroporphyrinogen_deCOase"/>
</dbReference>
<proteinExistence type="predicted"/>
<keyword evidence="2" id="KW-0808">Transferase</keyword>
<feature type="domain" description="Uroporphyrinogen decarboxylase (URO-D)" evidence="1">
    <location>
        <begin position="58"/>
        <end position="216"/>
    </location>
</feature>
<dbReference type="RefSeq" id="WP_156329506.1">
    <property type="nucleotide sequence ID" value="NZ_CACRSW010000030.1"/>
</dbReference>
<dbReference type="PANTHER" id="PTHR47099">
    <property type="entry name" value="METHYLCOBAMIDE:COM METHYLTRANSFERASE MTBA"/>
    <property type="match status" value="1"/>
</dbReference>
<reference evidence="2" key="1">
    <citation type="submission" date="2019-11" db="EMBL/GenBank/DDBJ databases">
        <authorList>
            <person name="Feng L."/>
        </authorList>
    </citation>
    <scope>NUCLEOTIDE SEQUENCE</scope>
    <source>
        <strain evidence="2">AvaginalisLFYP127</strain>
    </source>
</reference>
<dbReference type="InterPro" id="IPR038071">
    <property type="entry name" value="UROD/MetE-like_sf"/>
</dbReference>
<dbReference type="GO" id="GO:0008168">
    <property type="term" value="F:methyltransferase activity"/>
    <property type="evidence" value="ECO:0007669"/>
    <property type="project" value="UniProtKB-KW"/>
</dbReference>
<dbReference type="GO" id="GO:0006779">
    <property type="term" value="P:porphyrin-containing compound biosynthetic process"/>
    <property type="evidence" value="ECO:0007669"/>
    <property type="project" value="InterPro"/>
</dbReference>
<evidence type="ECO:0000313" key="2">
    <source>
        <dbReference type="EMBL" id="VYT16517.1"/>
    </source>
</evidence>
<dbReference type="Pfam" id="PF01208">
    <property type="entry name" value="URO-D"/>
    <property type="match status" value="1"/>
</dbReference>
<dbReference type="GO" id="GO:0032259">
    <property type="term" value="P:methylation"/>
    <property type="evidence" value="ECO:0007669"/>
    <property type="project" value="UniProtKB-KW"/>
</dbReference>
<dbReference type="Gene3D" id="3.20.20.210">
    <property type="match status" value="1"/>
</dbReference>
<dbReference type="InterPro" id="IPR052024">
    <property type="entry name" value="Methanogen_methyltrans"/>
</dbReference>
<dbReference type="SUPFAM" id="SSF51726">
    <property type="entry name" value="UROD/MetE-like"/>
    <property type="match status" value="1"/>
</dbReference>
<accession>A0A6N2UGV8</accession>
<gene>
    <name evidence="2" type="ORF">AVLFYP127_01101</name>
</gene>
<dbReference type="EMBL" id="CACRSW010000030">
    <property type="protein sequence ID" value="VYT16517.1"/>
    <property type="molecule type" value="Genomic_DNA"/>
</dbReference>
<protein>
    <submittedName>
        <fullName evidence="2">Methylcobalamin:coenzyme M methyltransferase</fullName>
    </submittedName>
</protein>
<name>A0A6N2UGV8_9FIRM</name>
<keyword evidence="2" id="KW-0489">Methyltransferase</keyword>
<dbReference type="AlphaFoldDB" id="A0A6N2UGV8"/>
<dbReference type="GO" id="GO:0004853">
    <property type="term" value="F:uroporphyrinogen decarboxylase activity"/>
    <property type="evidence" value="ECO:0007669"/>
    <property type="project" value="InterPro"/>
</dbReference>